<proteinExistence type="predicted"/>
<feature type="compositionally biased region" description="Basic and acidic residues" evidence="1">
    <location>
        <begin position="30"/>
        <end position="39"/>
    </location>
</feature>
<protein>
    <submittedName>
        <fullName evidence="2">Uncharacterized protein</fullName>
    </submittedName>
</protein>
<organism evidence="2 3">
    <name type="scientific">Mycobacterium tuberculosis</name>
    <dbReference type="NCBI Taxonomy" id="1773"/>
    <lineage>
        <taxon>Bacteria</taxon>
        <taxon>Bacillati</taxon>
        <taxon>Actinomycetota</taxon>
        <taxon>Actinomycetes</taxon>
        <taxon>Mycobacteriales</taxon>
        <taxon>Mycobacteriaceae</taxon>
        <taxon>Mycobacterium</taxon>
        <taxon>Mycobacterium tuberculosis complex</taxon>
    </lineage>
</organism>
<dbReference type="EMBL" id="CSAE01000038">
    <property type="protein sequence ID" value="COV13389.1"/>
    <property type="molecule type" value="Genomic_DNA"/>
</dbReference>
<evidence type="ECO:0000256" key="1">
    <source>
        <dbReference type="SAM" id="MobiDB-lite"/>
    </source>
</evidence>
<dbReference type="Proteomes" id="UP000038802">
    <property type="component" value="Unassembled WGS sequence"/>
</dbReference>
<feature type="region of interest" description="Disordered" evidence="1">
    <location>
        <begin position="22"/>
        <end position="53"/>
    </location>
</feature>
<gene>
    <name evidence="2" type="ORF">ERS007703_00612</name>
</gene>
<reference evidence="3" key="1">
    <citation type="submission" date="2015-03" db="EMBL/GenBank/DDBJ databases">
        <authorList>
            <consortium name="Pathogen Informatics"/>
        </authorList>
    </citation>
    <scope>NUCLEOTIDE SEQUENCE [LARGE SCALE GENOMIC DNA]</scope>
    <source>
        <strain evidence="3">K00500041</strain>
    </source>
</reference>
<accession>A0A0U0QMR4</accession>
<name>A0A0U0QMR4_MYCTX</name>
<dbReference type="AlphaFoldDB" id="A0A0U0QMR4"/>
<evidence type="ECO:0000313" key="3">
    <source>
        <dbReference type="Proteomes" id="UP000038802"/>
    </source>
</evidence>
<sequence>MWERERAQKLIEPRVAGKVDLITTRVQRPRQHERPDDVGQGRGLPYKQDPLPASDRLRCGVGRRARPSVRSRVAGDACFLHTRPLISRQPVPAGNLPKMQSPKMQCVELFLTPTASCGSEIRWARKSSRICSPAPHHACNRLEIHPHMPRSLHRVQAQTRAGLGGR</sequence>
<evidence type="ECO:0000313" key="2">
    <source>
        <dbReference type="EMBL" id="COV13389.1"/>
    </source>
</evidence>